<dbReference type="Pfam" id="PF00535">
    <property type="entry name" value="Glycos_transf_2"/>
    <property type="match status" value="1"/>
</dbReference>
<dbReference type="OrthoDB" id="9815829at2"/>
<reference evidence="2 3" key="1">
    <citation type="submission" date="2019-03" db="EMBL/GenBank/DDBJ databases">
        <title>Genomic Encyclopedia of Type Strains, Phase IV (KMG-IV): sequencing the most valuable type-strain genomes for metagenomic binning, comparative biology and taxonomic classification.</title>
        <authorList>
            <person name="Goeker M."/>
        </authorList>
    </citation>
    <scope>NUCLEOTIDE SEQUENCE [LARGE SCALE GENOMIC DNA]</scope>
    <source>
        <strain evidence="2 3">DSM 24629</strain>
    </source>
</reference>
<evidence type="ECO:0000313" key="3">
    <source>
        <dbReference type="Proteomes" id="UP000294902"/>
    </source>
</evidence>
<dbReference type="RefSeq" id="WP_132252948.1">
    <property type="nucleotide sequence ID" value="NZ_SMAL01000007.1"/>
</dbReference>
<dbReference type="InterPro" id="IPR001173">
    <property type="entry name" value="Glyco_trans_2-like"/>
</dbReference>
<dbReference type="PANTHER" id="PTHR22916">
    <property type="entry name" value="GLYCOSYLTRANSFERASE"/>
    <property type="match status" value="1"/>
</dbReference>
<feature type="domain" description="Glycosyltransferase 2-like" evidence="1">
    <location>
        <begin position="5"/>
        <end position="176"/>
    </location>
</feature>
<dbReference type="GO" id="GO:0016758">
    <property type="term" value="F:hexosyltransferase activity"/>
    <property type="evidence" value="ECO:0007669"/>
    <property type="project" value="UniProtKB-ARBA"/>
</dbReference>
<dbReference type="Gene3D" id="3.90.550.10">
    <property type="entry name" value="Spore Coat Polysaccharide Biosynthesis Protein SpsA, Chain A"/>
    <property type="match status" value="1"/>
</dbReference>
<dbReference type="PANTHER" id="PTHR22916:SF3">
    <property type="entry name" value="UDP-GLCNAC:BETAGAL BETA-1,3-N-ACETYLGLUCOSAMINYLTRANSFERASE-LIKE PROTEIN 1"/>
    <property type="match status" value="1"/>
</dbReference>
<dbReference type="SUPFAM" id="SSF53335">
    <property type="entry name" value="S-adenosyl-L-methionine-dependent methyltransferases"/>
    <property type="match status" value="1"/>
</dbReference>
<name>A0A4V2V057_9FIRM</name>
<sequence>MCYISALMPVYNGENHIKETIESILYQTYKEFEFIIINDGSTDNTQKIIEKYKDKRIKLYNLESNKGVGFASNFALNKAKGKYIARVDSDDIYHKDRFRLQKNYLDSHPEIVLVKTLIEYFGDNKIVNTDRYKTIKEIVELNKNKVVSTEEISKQLYWNMCIPHTSVMARTKVLKEFGYTELRCCEDYYLCYNMNKKNYKMATINEHLVKVRITNESTTAQNRDILYKNIYIIKKDIINNLFLKGKVYIWGAGSFGKLVYNILREYSLPIEGFIDRDTKKQNILIDGLRVYSPNMITGNKTMKIIIASQPGTYSIINYIENIGYKHIDDYLVYF</sequence>
<protein>
    <submittedName>
        <fullName evidence="2">Glycosyl transferase family 2</fullName>
    </submittedName>
</protein>
<organism evidence="2 3">
    <name type="scientific">Natranaerovirga pectinivora</name>
    <dbReference type="NCBI Taxonomy" id="682400"/>
    <lineage>
        <taxon>Bacteria</taxon>
        <taxon>Bacillati</taxon>
        <taxon>Bacillota</taxon>
        <taxon>Clostridia</taxon>
        <taxon>Lachnospirales</taxon>
        <taxon>Natranaerovirgaceae</taxon>
        <taxon>Natranaerovirga</taxon>
    </lineage>
</organism>
<dbReference type="AlphaFoldDB" id="A0A4V2V057"/>
<keyword evidence="2" id="KW-0808">Transferase</keyword>
<dbReference type="InterPro" id="IPR029063">
    <property type="entry name" value="SAM-dependent_MTases_sf"/>
</dbReference>
<evidence type="ECO:0000313" key="2">
    <source>
        <dbReference type="EMBL" id="TCT14031.1"/>
    </source>
</evidence>
<comment type="caution">
    <text evidence="2">The sequence shown here is derived from an EMBL/GenBank/DDBJ whole genome shotgun (WGS) entry which is preliminary data.</text>
</comment>
<proteinExistence type="predicted"/>
<dbReference type="SUPFAM" id="SSF53448">
    <property type="entry name" value="Nucleotide-diphospho-sugar transferases"/>
    <property type="match status" value="1"/>
</dbReference>
<evidence type="ECO:0000259" key="1">
    <source>
        <dbReference type="Pfam" id="PF00535"/>
    </source>
</evidence>
<keyword evidence="3" id="KW-1185">Reference proteome</keyword>
<dbReference type="InterPro" id="IPR029044">
    <property type="entry name" value="Nucleotide-diphossugar_trans"/>
</dbReference>
<dbReference type="Proteomes" id="UP000294902">
    <property type="component" value="Unassembled WGS sequence"/>
</dbReference>
<gene>
    <name evidence="2" type="ORF">EDC18_107100</name>
</gene>
<accession>A0A4V2V057</accession>
<dbReference type="EMBL" id="SMAL01000007">
    <property type="protein sequence ID" value="TCT14031.1"/>
    <property type="molecule type" value="Genomic_DNA"/>
</dbReference>
<dbReference type="Gene3D" id="3.40.50.720">
    <property type="entry name" value="NAD(P)-binding Rossmann-like Domain"/>
    <property type="match status" value="1"/>
</dbReference>